<evidence type="ECO:0000256" key="2">
    <source>
        <dbReference type="PROSITE-ProRule" id="PRU00302"/>
    </source>
</evidence>
<dbReference type="RefSeq" id="XP_013409407.1">
    <property type="nucleotide sequence ID" value="XM_013553953.1"/>
</dbReference>
<organism evidence="5 6">
    <name type="scientific">Lingula anatina</name>
    <name type="common">Brachiopod</name>
    <name type="synonym">Lingula unguis</name>
    <dbReference type="NCBI Taxonomy" id="7574"/>
    <lineage>
        <taxon>Eukaryota</taxon>
        <taxon>Metazoa</taxon>
        <taxon>Spiralia</taxon>
        <taxon>Lophotrochozoa</taxon>
        <taxon>Brachiopoda</taxon>
        <taxon>Linguliformea</taxon>
        <taxon>Lingulata</taxon>
        <taxon>Lingulida</taxon>
        <taxon>Linguloidea</taxon>
        <taxon>Lingulidae</taxon>
        <taxon>Lingula</taxon>
    </lineage>
</organism>
<dbReference type="KEGG" id="lak:106172991"/>
<evidence type="ECO:0000256" key="3">
    <source>
        <dbReference type="SAM" id="Phobius"/>
    </source>
</evidence>
<gene>
    <name evidence="6" type="primary">LOC106172991</name>
</gene>
<comment type="caution">
    <text evidence="2">Lacks conserved residue(s) required for the propagation of feature annotation.</text>
</comment>
<name>A0A1S3JG82_LINAN</name>
<evidence type="ECO:0000256" key="1">
    <source>
        <dbReference type="ARBA" id="ARBA00023157"/>
    </source>
</evidence>
<dbReference type="Proteomes" id="UP000085678">
    <property type="component" value="Unplaced"/>
</dbReference>
<feature type="disulfide bond" evidence="2">
    <location>
        <begin position="4"/>
        <end position="31"/>
    </location>
</feature>
<keyword evidence="3" id="KW-0472">Membrane</keyword>
<accession>A0A1S3JG82</accession>
<sequence length="264" mass="29715">MYGCMTGFRMSGTPSQLCNSSLEWEGLPPNCTQPSEPTETVTNIVPYWVFLVAACLILLCLIFIVIVSCLYCVFKRRSHGENQVRSSPLPTIVTPREEKVHFAGDLYSNDGVLYVKSYHSSGPESTQYMKGNTTLATEDGGWITVVTDDFLPKNGRLPCTCSAHWQKHYHFRRFTETKDISTMTDVKKNNTTLESDATSPRTSTDSGENKFRKIAEMVGTKATIAEALGRNTQLAVKYKQPAKKLENKWLPHSHNVRYENQSTK</sequence>
<dbReference type="PROSITE" id="PS50923">
    <property type="entry name" value="SUSHI"/>
    <property type="match status" value="1"/>
</dbReference>
<keyword evidence="3" id="KW-1133">Transmembrane helix</keyword>
<reference evidence="6" key="1">
    <citation type="submission" date="2025-08" db="UniProtKB">
        <authorList>
            <consortium name="RefSeq"/>
        </authorList>
    </citation>
    <scope>IDENTIFICATION</scope>
    <source>
        <tissue evidence="6">Gonads</tissue>
    </source>
</reference>
<dbReference type="CDD" id="cd00033">
    <property type="entry name" value="CCP"/>
    <property type="match status" value="1"/>
</dbReference>
<dbReference type="GeneID" id="106172991"/>
<feature type="domain" description="Sushi" evidence="4">
    <location>
        <begin position="1"/>
        <end position="33"/>
    </location>
</feature>
<proteinExistence type="predicted"/>
<keyword evidence="1 2" id="KW-1015">Disulfide bond</keyword>
<dbReference type="OrthoDB" id="6094298at2759"/>
<evidence type="ECO:0000313" key="6">
    <source>
        <dbReference type="RefSeq" id="XP_013409407.1"/>
    </source>
</evidence>
<dbReference type="Pfam" id="PF00084">
    <property type="entry name" value="Sushi"/>
    <property type="match status" value="1"/>
</dbReference>
<dbReference type="AlphaFoldDB" id="A0A1S3JG82"/>
<keyword evidence="2" id="KW-0768">Sushi</keyword>
<evidence type="ECO:0000259" key="4">
    <source>
        <dbReference type="PROSITE" id="PS50923"/>
    </source>
</evidence>
<keyword evidence="5" id="KW-1185">Reference proteome</keyword>
<dbReference type="InParanoid" id="A0A1S3JG82"/>
<feature type="transmembrane region" description="Helical" evidence="3">
    <location>
        <begin position="47"/>
        <end position="74"/>
    </location>
</feature>
<keyword evidence="3" id="KW-0812">Transmembrane</keyword>
<dbReference type="InterPro" id="IPR035976">
    <property type="entry name" value="Sushi/SCR/CCP_sf"/>
</dbReference>
<dbReference type="InterPro" id="IPR000436">
    <property type="entry name" value="Sushi_SCR_CCP_dom"/>
</dbReference>
<evidence type="ECO:0000313" key="5">
    <source>
        <dbReference type="Proteomes" id="UP000085678"/>
    </source>
</evidence>
<protein>
    <submittedName>
        <fullName evidence="6">Uncharacterized protein LOC106172991</fullName>
    </submittedName>
</protein>
<dbReference type="SUPFAM" id="SSF57535">
    <property type="entry name" value="Complement control module/SCR domain"/>
    <property type="match status" value="1"/>
</dbReference>